<organism evidence="3 4">
    <name type="scientific">Tistrella bauzanensis</name>
    <dbReference type="NCBI Taxonomy" id="657419"/>
    <lineage>
        <taxon>Bacteria</taxon>
        <taxon>Pseudomonadati</taxon>
        <taxon>Pseudomonadota</taxon>
        <taxon>Alphaproteobacteria</taxon>
        <taxon>Geminicoccales</taxon>
        <taxon>Geminicoccaceae</taxon>
        <taxon>Tistrella</taxon>
    </lineage>
</organism>
<evidence type="ECO:0000313" key="4">
    <source>
        <dbReference type="Proteomes" id="UP000603352"/>
    </source>
</evidence>
<dbReference type="RefSeq" id="WP_188583006.1">
    <property type="nucleotide sequence ID" value="NZ_BMDZ01000121.1"/>
</dbReference>
<accession>A0ABQ1JCD8</accession>
<keyword evidence="4" id="KW-1185">Reference proteome</keyword>
<evidence type="ECO:0000256" key="1">
    <source>
        <dbReference type="ARBA" id="ARBA00006484"/>
    </source>
</evidence>
<dbReference type="EMBL" id="BMDZ01000121">
    <property type="protein sequence ID" value="GGB62766.1"/>
    <property type="molecule type" value="Genomic_DNA"/>
</dbReference>
<name>A0ABQ1JCD8_9PROT</name>
<dbReference type="NCBIfam" id="NF005559">
    <property type="entry name" value="PRK07231.1"/>
    <property type="match status" value="1"/>
</dbReference>
<sequence length="261" mass="27141">MTPLAGKVALVTGAGRGIGRGIAMHLAMSGAKLVLTSRTAGELEDLAAEIRAGGGVAMAVTGSVSDPVAADAMVDAACGAFGRLDILVNNAGIVEDAAFLDITIESWRRVIDTNLTGCFLMTQRAARRMKDHGGGSIVNIASIDAQGYDGPQASYVASKAGIIGLTRDAATALAPFGIRVNSVSPGWVRTRMIEDFLTPDQLDYMLHRFERVPMRRLVEIGEVAAAVAFLASDAAAAITGIDIPVDGGTLATLNVYETLPR</sequence>
<dbReference type="SUPFAM" id="SSF51735">
    <property type="entry name" value="NAD(P)-binding Rossmann-fold domains"/>
    <property type="match status" value="1"/>
</dbReference>
<dbReference type="Gene3D" id="3.40.50.720">
    <property type="entry name" value="NAD(P)-binding Rossmann-like Domain"/>
    <property type="match status" value="1"/>
</dbReference>
<dbReference type="InterPro" id="IPR020904">
    <property type="entry name" value="Sc_DH/Rdtase_CS"/>
</dbReference>
<dbReference type="InterPro" id="IPR050259">
    <property type="entry name" value="SDR"/>
</dbReference>
<evidence type="ECO:0000313" key="3">
    <source>
        <dbReference type="EMBL" id="GGB62766.1"/>
    </source>
</evidence>
<protein>
    <submittedName>
        <fullName evidence="3">2-deoxy-D-gluconate 3-dehydrogenase</fullName>
    </submittedName>
</protein>
<dbReference type="InterPro" id="IPR036291">
    <property type="entry name" value="NAD(P)-bd_dom_sf"/>
</dbReference>
<evidence type="ECO:0000259" key="2">
    <source>
        <dbReference type="SMART" id="SM00822"/>
    </source>
</evidence>
<dbReference type="Pfam" id="PF13561">
    <property type="entry name" value="adh_short_C2"/>
    <property type="match status" value="1"/>
</dbReference>
<proteinExistence type="inferred from homology"/>
<dbReference type="SMART" id="SM00822">
    <property type="entry name" value="PKS_KR"/>
    <property type="match status" value="1"/>
</dbReference>
<dbReference type="PROSITE" id="PS00061">
    <property type="entry name" value="ADH_SHORT"/>
    <property type="match status" value="1"/>
</dbReference>
<dbReference type="PANTHER" id="PTHR42879">
    <property type="entry name" value="3-OXOACYL-(ACYL-CARRIER-PROTEIN) REDUCTASE"/>
    <property type="match status" value="1"/>
</dbReference>
<dbReference type="InterPro" id="IPR002347">
    <property type="entry name" value="SDR_fam"/>
</dbReference>
<dbReference type="PRINTS" id="PR00080">
    <property type="entry name" value="SDRFAMILY"/>
</dbReference>
<comment type="similarity">
    <text evidence="1">Belongs to the short-chain dehydrogenases/reductases (SDR) family.</text>
</comment>
<dbReference type="PANTHER" id="PTHR42879:SF2">
    <property type="entry name" value="3-OXOACYL-[ACYL-CARRIER-PROTEIN] REDUCTASE FABG"/>
    <property type="match status" value="1"/>
</dbReference>
<reference evidence="4" key="1">
    <citation type="journal article" date="2019" name="Int. J. Syst. Evol. Microbiol.">
        <title>The Global Catalogue of Microorganisms (GCM) 10K type strain sequencing project: providing services to taxonomists for standard genome sequencing and annotation.</title>
        <authorList>
            <consortium name="The Broad Institute Genomics Platform"/>
            <consortium name="The Broad Institute Genome Sequencing Center for Infectious Disease"/>
            <person name="Wu L."/>
            <person name="Ma J."/>
        </authorList>
    </citation>
    <scope>NUCLEOTIDE SEQUENCE [LARGE SCALE GENOMIC DNA]</scope>
    <source>
        <strain evidence="4">CGMCC 1.10188</strain>
    </source>
</reference>
<feature type="domain" description="Ketoreductase" evidence="2">
    <location>
        <begin position="7"/>
        <end position="187"/>
    </location>
</feature>
<dbReference type="InterPro" id="IPR057326">
    <property type="entry name" value="KR_dom"/>
</dbReference>
<dbReference type="PRINTS" id="PR00081">
    <property type="entry name" value="GDHRDH"/>
</dbReference>
<gene>
    <name evidence="3" type="ORF">GCM10011505_49230</name>
</gene>
<comment type="caution">
    <text evidence="3">The sequence shown here is derived from an EMBL/GenBank/DDBJ whole genome shotgun (WGS) entry which is preliminary data.</text>
</comment>
<dbReference type="Proteomes" id="UP000603352">
    <property type="component" value="Unassembled WGS sequence"/>
</dbReference>